<dbReference type="RefSeq" id="WP_099641997.1">
    <property type="nucleotide sequence ID" value="NZ_NKHF01000043.1"/>
</dbReference>
<reference evidence="2" key="1">
    <citation type="journal article" date="2019" name="Genome Announc.">
        <title>Draft Genome Sequence of Pseudoalteromonas piscicida Strain 36Y ROTHPW, an Hypersaline Seawater Isolate from the South Coast of Sonora, Mexico.</title>
        <authorList>
            <person name="Sanchez-Diaz R."/>
            <person name="Molina-Garza Z.J."/>
            <person name="Cruz-Suarez L.E."/>
            <person name="Selvin J."/>
            <person name="Kiran G.S."/>
            <person name="Ibarra-Gamez J.C."/>
            <person name="Gomez-Gil B."/>
            <person name="Galaviz-Silva L."/>
        </authorList>
    </citation>
    <scope>NUCLEOTIDE SEQUENCE [LARGE SCALE GENOMIC DNA]</scope>
    <source>
        <strain evidence="2">36Y_RITHPW</strain>
    </source>
</reference>
<comment type="caution">
    <text evidence="1">The sequence shown here is derived from an EMBL/GenBank/DDBJ whole genome shotgun (WGS) entry which is preliminary data.</text>
</comment>
<keyword evidence="2" id="KW-1185">Reference proteome</keyword>
<sequence>MKYQNQLDQLKSGSLTRAQMAVLQENALRIFNKGDKDAKLILDAIPYSKPADTSILFMGFCPEADFSNRLDIFWKENGICRFDYLESEVQVNRWYEVCVGDLLVLKKREQFGKTMKLYGFGRVTKICHDDENVRYFEVNWAEQSREIEVPLMGCNSTVDIKCMKTVEQEMPETFWHWLNL</sequence>
<accession>A0A2A5JR33</accession>
<dbReference type="EMBL" id="NKHF01000043">
    <property type="protein sequence ID" value="PCK31888.1"/>
    <property type="molecule type" value="Genomic_DNA"/>
</dbReference>
<proteinExistence type="predicted"/>
<gene>
    <name evidence="1" type="ORF">CEX98_10345</name>
</gene>
<dbReference type="AlphaFoldDB" id="A0A2A5JR33"/>
<dbReference type="Proteomes" id="UP000228621">
    <property type="component" value="Unassembled WGS sequence"/>
</dbReference>
<name>A0A2A5JR33_PSEO7</name>
<protein>
    <submittedName>
        <fullName evidence="1">Uncharacterized protein</fullName>
    </submittedName>
</protein>
<dbReference type="OrthoDB" id="6384755at2"/>
<evidence type="ECO:0000313" key="1">
    <source>
        <dbReference type="EMBL" id="PCK31888.1"/>
    </source>
</evidence>
<evidence type="ECO:0000313" key="2">
    <source>
        <dbReference type="Proteomes" id="UP000228621"/>
    </source>
</evidence>
<organism evidence="1 2">
    <name type="scientific">Pseudoalteromonas piscicida</name>
    <dbReference type="NCBI Taxonomy" id="43662"/>
    <lineage>
        <taxon>Bacteria</taxon>
        <taxon>Pseudomonadati</taxon>
        <taxon>Pseudomonadota</taxon>
        <taxon>Gammaproteobacteria</taxon>
        <taxon>Alteromonadales</taxon>
        <taxon>Pseudoalteromonadaceae</taxon>
        <taxon>Pseudoalteromonas</taxon>
    </lineage>
</organism>